<keyword evidence="6 15" id="KW-0436">Ligase</keyword>
<feature type="domain" description="B5" evidence="19">
    <location>
        <begin position="404"/>
        <end position="479"/>
    </location>
</feature>
<name>A0A0C1U3Q1_9CLOT</name>
<dbReference type="NCBIfam" id="TIGR00472">
    <property type="entry name" value="pheT_bact"/>
    <property type="match status" value="1"/>
</dbReference>
<reference evidence="20 21" key="1">
    <citation type="journal article" date="2015" name="Infect. Genet. Evol.">
        <title>Genomic sequences of six botulinum neurotoxin-producing strains representing three clostridial species illustrate the mobility and diversity of botulinum neurotoxin genes.</title>
        <authorList>
            <person name="Smith T.J."/>
            <person name="Hill K.K."/>
            <person name="Xie G."/>
            <person name="Foley B.T."/>
            <person name="Williamson C.H."/>
            <person name="Foster J.T."/>
            <person name="Johnson S.L."/>
            <person name="Chertkov O."/>
            <person name="Teshima H."/>
            <person name="Gibbons H.S."/>
            <person name="Johnsky L.A."/>
            <person name="Karavis M.A."/>
            <person name="Smith L.A."/>
        </authorList>
    </citation>
    <scope>NUCLEOTIDE SEQUENCE [LARGE SCALE GENOMIC DNA]</scope>
    <source>
        <strain evidence="20 21">CDC 2741</strain>
    </source>
</reference>
<evidence type="ECO:0000256" key="12">
    <source>
        <dbReference type="ARBA" id="ARBA00022917"/>
    </source>
</evidence>
<dbReference type="InterPro" id="IPR005146">
    <property type="entry name" value="B3/B4_tRNA-bd"/>
</dbReference>
<evidence type="ECO:0000256" key="15">
    <source>
        <dbReference type="HAMAP-Rule" id="MF_00283"/>
    </source>
</evidence>
<dbReference type="PROSITE" id="PS50886">
    <property type="entry name" value="TRBD"/>
    <property type="match status" value="1"/>
</dbReference>
<dbReference type="InterPro" id="IPR033714">
    <property type="entry name" value="tRNA_bind_bactPheRS"/>
</dbReference>
<dbReference type="GO" id="GO:0004826">
    <property type="term" value="F:phenylalanine-tRNA ligase activity"/>
    <property type="evidence" value="ECO:0007669"/>
    <property type="project" value="UniProtKB-UniRule"/>
</dbReference>
<dbReference type="PANTHER" id="PTHR10947:SF0">
    <property type="entry name" value="PHENYLALANINE--TRNA LIGASE BETA SUBUNIT"/>
    <property type="match status" value="1"/>
</dbReference>
<dbReference type="InterPro" id="IPR020825">
    <property type="entry name" value="Phe-tRNA_synthase-like_B3/B4"/>
</dbReference>
<evidence type="ECO:0000256" key="1">
    <source>
        <dbReference type="ARBA" id="ARBA00004496"/>
    </source>
</evidence>
<dbReference type="InterPro" id="IPR012340">
    <property type="entry name" value="NA-bd_OB-fold"/>
</dbReference>
<keyword evidence="9 15" id="KW-0067">ATP-binding</keyword>
<dbReference type="PROSITE" id="PS51447">
    <property type="entry name" value="FDX_ACB"/>
    <property type="match status" value="1"/>
</dbReference>
<evidence type="ECO:0000256" key="7">
    <source>
        <dbReference type="ARBA" id="ARBA00022723"/>
    </source>
</evidence>
<feature type="domain" description="TRNA-binding" evidence="17">
    <location>
        <begin position="39"/>
        <end position="150"/>
    </location>
</feature>
<evidence type="ECO:0000313" key="21">
    <source>
        <dbReference type="Proteomes" id="UP000031366"/>
    </source>
</evidence>
<dbReference type="PROSITE" id="PS51483">
    <property type="entry name" value="B5"/>
    <property type="match status" value="1"/>
</dbReference>
<dbReference type="SUPFAM" id="SSF50249">
    <property type="entry name" value="Nucleic acid-binding proteins"/>
    <property type="match status" value="1"/>
</dbReference>
<dbReference type="Pfam" id="PF01588">
    <property type="entry name" value="tRNA_bind"/>
    <property type="match status" value="1"/>
</dbReference>
<proteinExistence type="inferred from homology"/>
<comment type="cofactor">
    <cofactor evidence="15">
        <name>Mg(2+)</name>
        <dbReference type="ChEBI" id="CHEBI:18420"/>
    </cofactor>
    <text evidence="15">Binds 2 magnesium ions per tetramer.</text>
</comment>
<sequence>MKVPVKWLKDYVDINISPKELSDRLTLSGSKVEELVVSGEEISNVVTGKIIKIDRHPDAEKLVVCQVDINAEEPIQIVTAATNMKEQDIIPVALHGSTLHGGLKIKKGKLRGVVSNGMFCSEEELGIAGDKPVHGLMILPEDTPIGVDIKEVVNIGSAVIEFEITSNRADCLSVIGIARETAATLGTTYKMPNLEYTSTCSENVKDDYNVEIKDDLCRRFILKGIKNVKIEPSPQWMQERLLEAGVRPINNIVDITNFVMLELGQPLHAYDAREIASKTIVVERAENGEKFTTLDEIERTLDSDILCIKDGERTVGLAGIMGGLNSEIKEDTEMVILECANFDGINVRKASKKLNLRTEASTKFEKDLDPNLCEMAVARVASLVNELNAGEIMEGVIDVYPEPKTPHYLEVDSNWINKFLGIDISKEEMKKYLDRLDLDTEIKEDILVVKSPTFRSDINIKEDITEEIVRIYGYNNVPSTIALCEATKSGRSEKQKLEENVVDSLINSGLNQSISYSFVSPKIFDKLLLSEDSSLRKAISIKNPLGEDFSIMRTTTLASAMEALSRNYSKSNEEARLFEIGKIYIPSGDENKLPEERNIVTISMYGNIDYLDIKGVVENVIEELGIENVTFKRESENPSFHPGKTAALYIGKEYIGVVGEIHPDVANNYDMDIRCYVSELNLDILLKHAKVDKKYVPLPKFPAVTRDIALLVEDEILVQEIEDTIKKQGGSILESVKLFDVYKGKQIPEGKKSIAYSIVYRNKEKTLTDNEVNKVHDKILRALEHKLGAELRQI</sequence>
<evidence type="ECO:0000259" key="17">
    <source>
        <dbReference type="PROSITE" id="PS50886"/>
    </source>
</evidence>
<dbReference type="Gene3D" id="3.50.40.10">
    <property type="entry name" value="Phenylalanyl-trna Synthetase, Chain B, domain 3"/>
    <property type="match status" value="1"/>
</dbReference>
<dbReference type="CDD" id="cd02796">
    <property type="entry name" value="tRNA_bind_bactPheRS"/>
    <property type="match status" value="1"/>
</dbReference>
<comment type="similarity">
    <text evidence="2 15">Belongs to the phenylalanyl-tRNA synthetase beta subunit family. Type 1 subfamily.</text>
</comment>
<accession>A0A0C1U3Q1</accession>
<evidence type="ECO:0000259" key="19">
    <source>
        <dbReference type="PROSITE" id="PS51483"/>
    </source>
</evidence>
<evidence type="ECO:0000259" key="18">
    <source>
        <dbReference type="PROSITE" id="PS51447"/>
    </source>
</evidence>
<dbReference type="RefSeq" id="WP_039631152.1">
    <property type="nucleotide sequence ID" value="NZ_AYSO01000014.1"/>
</dbReference>
<dbReference type="AlphaFoldDB" id="A0A0C1U3Q1"/>
<keyword evidence="4 15" id="KW-0963">Cytoplasm</keyword>
<feature type="binding site" evidence="15">
    <location>
        <position position="467"/>
    </location>
    <ligand>
        <name>Mg(2+)</name>
        <dbReference type="ChEBI" id="CHEBI:18420"/>
        <note>shared with alpha subunit</note>
    </ligand>
</feature>
<dbReference type="InterPro" id="IPR005147">
    <property type="entry name" value="tRNA_synthase_B5-dom"/>
</dbReference>
<dbReference type="SUPFAM" id="SSF54991">
    <property type="entry name" value="Anticodon-binding domain of PheRS"/>
    <property type="match status" value="1"/>
</dbReference>
<keyword evidence="12 15" id="KW-0648">Protein biosynthesis</keyword>
<organism evidence="20 21">
    <name type="scientific">Clostridium argentinense CDC 2741</name>
    <dbReference type="NCBI Taxonomy" id="1418104"/>
    <lineage>
        <taxon>Bacteria</taxon>
        <taxon>Bacillati</taxon>
        <taxon>Bacillota</taxon>
        <taxon>Clostridia</taxon>
        <taxon>Eubacteriales</taxon>
        <taxon>Clostridiaceae</taxon>
        <taxon>Clostridium</taxon>
    </lineage>
</organism>
<dbReference type="Gene3D" id="3.30.56.10">
    <property type="match status" value="2"/>
</dbReference>
<dbReference type="FunFam" id="3.30.56.10:FF:000002">
    <property type="entry name" value="Phenylalanine--tRNA ligase beta subunit"/>
    <property type="match status" value="1"/>
</dbReference>
<dbReference type="Pfam" id="PF03147">
    <property type="entry name" value="FDX-ACB"/>
    <property type="match status" value="1"/>
</dbReference>
<dbReference type="SUPFAM" id="SSF55681">
    <property type="entry name" value="Class II aaRS and biotin synthetases"/>
    <property type="match status" value="1"/>
</dbReference>
<dbReference type="InterPro" id="IPR004532">
    <property type="entry name" value="Phe-tRNA-ligase_IIc_bsu_bact"/>
</dbReference>
<dbReference type="InterPro" id="IPR009061">
    <property type="entry name" value="DNA-bd_dom_put_sf"/>
</dbReference>
<keyword evidence="11 16" id="KW-0694">RNA-binding</keyword>
<evidence type="ECO:0000256" key="13">
    <source>
        <dbReference type="ARBA" id="ARBA00023146"/>
    </source>
</evidence>
<evidence type="ECO:0000256" key="5">
    <source>
        <dbReference type="ARBA" id="ARBA00022555"/>
    </source>
</evidence>
<comment type="subcellular location">
    <subcellularLocation>
        <location evidence="1 15">Cytoplasm</location>
    </subcellularLocation>
</comment>
<dbReference type="CDD" id="cd00769">
    <property type="entry name" value="PheRS_beta_core"/>
    <property type="match status" value="1"/>
</dbReference>
<dbReference type="GO" id="GO:0000049">
    <property type="term" value="F:tRNA binding"/>
    <property type="evidence" value="ECO:0007669"/>
    <property type="project" value="UniProtKB-UniRule"/>
</dbReference>
<dbReference type="Gene3D" id="3.30.930.10">
    <property type="entry name" value="Bira Bifunctional Protein, Domain 2"/>
    <property type="match status" value="1"/>
</dbReference>
<feature type="binding site" evidence="15">
    <location>
        <position position="466"/>
    </location>
    <ligand>
        <name>Mg(2+)</name>
        <dbReference type="ChEBI" id="CHEBI:18420"/>
        <note>shared with alpha subunit</note>
    </ligand>
</feature>
<dbReference type="HAMAP" id="MF_00283">
    <property type="entry name" value="Phe_tRNA_synth_beta1"/>
    <property type="match status" value="1"/>
</dbReference>
<dbReference type="GO" id="GO:0009328">
    <property type="term" value="C:phenylalanine-tRNA ligase complex"/>
    <property type="evidence" value="ECO:0007669"/>
    <property type="project" value="TreeGrafter"/>
</dbReference>
<dbReference type="FunFam" id="2.40.50.140:FF:000045">
    <property type="entry name" value="Phenylalanine--tRNA ligase beta subunit"/>
    <property type="match status" value="1"/>
</dbReference>
<dbReference type="InterPro" id="IPR041616">
    <property type="entry name" value="PheRS_beta_core"/>
</dbReference>
<dbReference type="Pfam" id="PF17759">
    <property type="entry name" value="tRNA_synthFbeta"/>
    <property type="match status" value="1"/>
</dbReference>
<dbReference type="GO" id="GO:0006432">
    <property type="term" value="P:phenylalanyl-tRNA aminoacylation"/>
    <property type="evidence" value="ECO:0007669"/>
    <property type="project" value="UniProtKB-UniRule"/>
</dbReference>
<evidence type="ECO:0000256" key="2">
    <source>
        <dbReference type="ARBA" id="ARBA00008653"/>
    </source>
</evidence>
<dbReference type="Gene3D" id="3.30.70.380">
    <property type="entry name" value="Ferrodoxin-fold anticodon-binding domain"/>
    <property type="match status" value="1"/>
</dbReference>
<dbReference type="Proteomes" id="UP000031366">
    <property type="component" value="Unassembled WGS sequence"/>
</dbReference>
<evidence type="ECO:0000256" key="14">
    <source>
        <dbReference type="ARBA" id="ARBA00049255"/>
    </source>
</evidence>
<dbReference type="InterPro" id="IPR045060">
    <property type="entry name" value="Phe-tRNA-ligase_IIc_bsu"/>
</dbReference>
<dbReference type="EC" id="6.1.1.20" evidence="15"/>
<keyword evidence="13 15" id="KW-0030">Aminoacyl-tRNA synthetase</keyword>
<dbReference type="Pfam" id="PF03484">
    <property type="entry name" value="B5"/>
    <property type="match status" value="1"/>
</dbReference>
<keyword evidence="8 15" id="KW-0547">Nucleotide-binding</keyword>
<keyword evidence="21" id="KW-1185">Reference proteome</keyword>
<comment type="caution">
    <text evidence="20">The sequence shown here is derived from an EMBL/GenBank/DDBJ whole genome shotgun (WGS) entry which is preliminary data.</text>
</comment>
<dbReference type="Pfam" id="PF03483">
    <property type="entry name" value="B3_4"/>
    <property type="match status" value="1"/>
</dbReference>
<evidence type="ECO:0000256" key="16">
    <source>
        <dbReference type="PROSITE-ProRule" id="PRU00209"/>
    </source>
</evidence>
<keyword evidence="5 16" id="KW-0820">tRNA-binding</keyword>
<feature type="binding site" evidence="15">
    <location>
        <position position="457"/>
    </location>
    <ligand>
        <name>Mg(2+)</name>
        <dbReference type="ChEBI" id="CHEBI:18420"/>
        <note>shared with alpha subunit</note>
    </ligand>
</feature>
<comment type="catalytic activity">
    <reaction evidence="14 15">
        <text>tRNA(Phe) + L-phenylalanine + ATP = L-phenylalanyl-tRNA(Phe) + AMP + diphosphate + H(+)</text>
        <dbReference type="Rhea" id="RHEA:19413"/>
        <dbReference type="Rhea" id="RHEA-COMP:9668"/>
        <dbReference type="Rhea" id="RHEA-COMP:9699"/>
        <dbReference type="ChEBI" id="CHEBI:15378"/>
        <dbReference type="ChEBI" id="CHEBI:30616"/>
        <dbReference type="ChEBI" id="CHEBI:33019"/>
        <dbReference type="ChEBI" id="CHEBI:58095"/>
        <dbReference type="ChEBI" id="CHEBI:78442"/>
        <dbReference type="ChEBI" id="CHEBI:78531"/>
        <dbReference type="ChEBI" id="CHEBI:456215"/>
        <dbReference type="EC" id="6.1.1.20"/>
    </reaction>
</comment>
<dbReference type="PANTHER" id="PTHR10947">
    <property type="entry name" value="PHENYLALANYL-TRNA SYNTHETASE BETA CHAIN AND LEUCINE-RICH REPEAT-CONTAINING PROTEIN 47"/>
    <property type="match status" value="1"/>
</dbReference>
<dbReference type="GO" id="GO:0005524">
    <property type="term" value="F:ATP binding"/>
    <property type="evidence" value="ECO:0007669"/>
    <property type="project" value="UniProtKB-UniRule"/>
</dbReference>
<dbReference type="EMBL" id="AYSO01000014">
    <property type="protein sequence ID" value="KIE47439.1"/>
    <property type="molecule type" value="Genomic_DNA"/>
</dbReference>
<gene>
    <name evidence="15 20" type="primary">pheT</name>
    <name evidence="20" type="ORF">U732_2860</name>
</gene>
<dbReference type="GO" id="GO:0140096">
    <property type="term" value="F:catalytic activity, acting on a protein"/>
    <property type="evidence" value="ECO:0007669"/>
    <property type="project" value="UniProtKB-ARBA"/>
</dbReference>
<evidence type="ECO:0000256" key="10">
    <source>
        <dbReference type="ARBA" id="ARBA00022842"/>
    </source>
</evidence>
<dbReference type="SMART" id="SM00874">
    <property type="entry name" value="B5"/>
    <property type="match status" value="1"/>
</dbReference>
<dbReference type="GO" id="GO:0000287">
    <property type="term" value="F:magnesium ion binding"/>
    <property type="evidence" value="ECO:0007669"/>
    <property type="project" value="UniProtKB-UniRule"/>
</dbReference>
<evidence type="ECO:0000256" key="3">
    <source>
        <dbReference type="ARBA" id="ARBA00011209"/>
    </source>
</evidence>
<dbReference type="FunFam" id="3.50.40.10:FF:000001">
    <property type="entry name" value="Phenylalanine--tRNA ligase beta subunit"/>
    <property type="match status" value="1"/>
</dbReference>
<evidence type="ECO:0000256" key="11">
    <source>
        <dbReference type="ARBA" id="ARBA00022884"/>
    </source>
</evidence>
<dbReference type="SMART" id="SM00873">
    <property type="entry name" value="B3_4"/>
    <property type="match status" value="1"/>
</dbReference>
<dbReference type="InterPro" id="IPR045864">
    <property type="entry name" value="aa-tRNA-synth_II/BPL/LPL"/>
</dbReference>
<feature type="binding site" evidence="15">
    <location>
        <position position="463"/>
    </location>
    <ligand>
        <name>Mg(2+)</name>
        <dbReference type="ChEBI" id="CHEBI:18420"/>
        <note>shared with alpha subunit</note>
    </ligand>
</feature>
<dbReference type="GO" id="GO:0016740">
    <property type="term" value="F:transferase activity"/>
    <property type="evidence" value="ECO:0007669"/>
    <property type="project" value="UniProtKB-ARBA"/>
</dbReference>
<dbReference type="STRING" id="29341.RSJ17_08010"/>
<evidence type="ECO:0000256" key="9">
    <source>
        <dbReference type="ARBA" id="ARBA00022840"/>
    </source>
</evidence>
<dbReference type="SUPFAM" id="SSF56037">
    <property type="entry name" value="PheT/TilS domain"/>
    <property type="match status" value="1"/>
</dbReference>
<comment type="subunit">
    <text evidence="3 15">Tetramer of two alpha and two beta subunits.</text>
</comment>
<protein>
    <recommendedName>
        <fullName evidence="15">Phenylalanine--tRNA ligase beta subunit</fullName>
        <ecNumber evidence="15">6.1.1.20</ecNumber>
    </recommendedName>
    <alternativeName>
        <fullName evidence="15">Phenylalanyl-tRNA synthetase beta subunit</fullName>
        <shortName evidence="15">PheRS</shortName>
    </alternativeName>
</protein>
<dbReference type="OrthoDB" id="9805455at2"/>
<evidence type="ECO:0000313" key="20">
    <source>
        <dbReference type="EMBL" id="KIE47439.1"/>
    </source>
</evidence>
<dbReference type="InterPro" id="IPR036690">
    <property type="entry name" value="Fdx_antiC-bd_sf"/>
</dbReference>
<keyword evidence="7 15" id="KW-0479">Metal-binding</keyword>
<evidence type="ECO:0000256" key="4">
    <source>
        <dbReference type="ARBA" id="ARBA00022490"/>
    </source>
</evidence>
<evidence type="ECO:0000256" key="8">
    <source>
        <dbReference type="ARBA" id="ARBA00022741"/>
    </source>
</evidence>
<evidence type="ECO:0000256" key="6">
    <source>
        <dbReference type="ARBA" id="ARBA00022598"/>
    </source>
</evidence>
<dbReference type="SUPFAM" id="SSF46955">
    <property type="entry name" value="Putative DNA-binding domain"/>
    <property type="match status" value="1"/>
</dbReference>
<dbReference type="SMART" id="SM00896">
    <property type="entry name" value="FDX-ACB"/>
    <property type="match status" value="1"/>
</dbReference>
<dbReference type="FunFam" id="3.30.70.380:FF:000001">
    <property type="entry name" value="Phenylalanine--tRNA ligase beta subunit"/>
    <property type="match status" value="1"/>
</dbReference>
<feature type="domain" description="FDX-ACB" evidence="18">
    <location>
        <begin position="699"/>
        <end position="792"/>
    </location>
</feature>
<dbReference type="InterPro" id="IPR002547">
    <property type="entry name" value="tRNA-bd_dom"/>
</dbReference>
<dbReference type="InterPro" id="IPR005121">
    <property type="entry name" value="Fdx_antiC-bd"/>
</dbReference>
<keyword evidence="10 15" id="KW-0460">Magnesium</keyword>
<dbReference type="Gene3D" id="2.40.50.140">
    <property type="entry name" value="Nucleic acid-binding proteins"/>
    <property type="match status" value="1"/>
</dbReference>